<proteinExistence type="predicted"/>
<reference evidence="1" key="1">
    <citation type="submission" date="2022-12" db="EMBL/GenBank/DDBJ databases">
        <authorList>
            <consortium name="Asia Pacific Centre for Animal Health"/>
            <person name="Klose S.M."/>
            <person name="Legione A.R."/>
            <person name="Monotti I."/>
            <person name="Bushell R."/>
            <person name="Marenda M.S."/>
            <person name="Sugiyama T."/>
            <person name="Browning G.F."/>
            <person name="Vaz P.K."/>
        </authorList>
    </citation>
    <scope>NUCLEOTIDE SEQUENCE</scope>
    <source>
        <strain evidence="1">Felid995</strain>
    </source>
</reference>
<accession>A0ACD4PGT7</accession>
<evidence type="ECO:0000313" key="1">
    <source>
        <dbReference type="EMBL" id="WBP83864.1"/>
    </source>
</evidence>
<dbReference type="EMBL" id="CP114370">
    <property type="protein sequence ID" value="WBP83864.1"/>
    <property type="molecule type" value="Genomic_DNA"/>
</dbReference>
<sequence>MFEILATKNDEGRTLYKLIEKYLNNISKSRIEKIFRKKDVKVNDKRTNDKSLKIVEGDKIVVYGVFDAQKQEDLPKVQHNISVIYEDENILLIDKKQSVVVHGEDNSLDNQVLSYLKHKKVDSFKPSHVGRLDKETSGLIVYAKNYQTLVELNEANNNFVKRYIFKSDIDLKPDTKFNMKLYIGKDEKNQKMRSSLSQQENFKEAHTIFFLDGNDKVAELVTGRKHQIRVTLRHLQKPIYGDRKYGGKKAERLMLHSFYLQFNNLKGHLKYLNKKEFWTKKPKW</sequence>
<organism evidence="1 2">
    <name type="scientific">Mycoplasmopsis edwardii</name>
    <dbReference type="NCBI Taxonomy" id="53558"/>
    <lineage>
        <taxon>Bacteria</taxon>
        <taxon>Bacillati</taxon>
        <taxon>Mycoplasmatota</taxon>
        <taxon>Mycoplasmoidales</taxon>
        <taxon>Metamycoplasmataceae</taxon>
        <taxon>Mycoplasmopsis</taxon>
    </lineage>
</organism>
<keyword evidence="2" id="KW-1185">Reference proteome</keyword>
<protein>
    <submittedName>
        <fullName evidence="1">RluA family pseudouridine synthase</fullName>
    </submittedName>
</protein>
<dbReference type="Proteomes" id="UP001213039">
    <property type="component" value="Chromosome"/>
</dbReference>
<name>A0ACD4PGT7_9BACT</name>
<evidence type="ECO:0000313" key="2">
    <source>
        <dbReference type="Proteomes" id="UP001213039"/>
    </source>
</evidence>
<gene>
    <name evidence="1" type="ORF">Me_995_000490</name>
</gene>